<dbReference type="eggNOG" id="ENOG502S0EY">
    <property type="taxonomic scope" value="Eukaryota"/>
</dbReference>
<keyword evidence="4" id="KW-0645">Protease</keyword>
<feature type="chain" id="PRO_5001995236" evidence="2">
    <location>
        <begin position="22"/>
        <end position="561"/>
    </location>
</feature>
<dbReference type="InterPro" id="IPR012338">
    <property type="entry name" value="Beta-lactam/transpept-like"/>
</dbReference>
<protein>
    <submittedName>
        <fullName evidence="4">D-alanyl-D-alanine carboxypeptidase</fullName>
    </submittedName>
</protein>
<keyword evidence="4" id="KW-0378">Hydrolase</keyword>
<keyword evidence="4" id="KW-0121">Carboxypeptidase</keyword>
<gene>
    <name evidence="4" type="ORF">BBAD15_g9969</name>
</gene>
<evidence type="ECO:0000256" key="1">
    <source>
        <dbReference type="ARBA" id="ARBA00038215"/>
    </source>
</evidence>
<proteinExistence type="inferred from homology"/>
<dbReference type="SUPFAM" id="SSF56601">
    <property type="entry name" value="beta-lactamase/transpeptidase-like"/>
    <property type="match status" value="1"/>
</dbReference>
<evidence type="ECO:0000259" key="3">
    <source>
        <dbReference type="Pfam" id="PF00144"/>
    </source>
</evidence>
<dbReference type="PANTHER" id="PTHR46825">
    <property type="entry name" value="D-ALANYL-D-ALANINE-CARBOXYPEPTIDASE/ENDOPEPTIDASE AMPH"/>
    <property type="match status" value="1"/>
</dbReference>
<sequence>MVYISPGKALMLSALVAISFAAEPRRLRLNETTKLPPRGNPFTEEFNQYVKDLMDEWKVPGMSVAVIDDDQVYTEGYGFAVLPDTPVKPETLFLGGSTTKAHLAATIAQMISSGDYDDVFPQGWDTPMSSNIRDDFVLEDEWATTHATMEDAVSHRTGMARHTISWVGTGEPGDIGKEWKTNKATVRNLRNLPMTAEPRIVFQYCDLMFIALAHIVETVTGSWIGDVLKKTLWQPLGMHSTFLSYGDARKSGQQIATGYFWDEYAQQYVGQETDPVQSSSAAGALISNVVDYSKWIMCLMNATAPLSAEAHTQIRTPRILIAPSEATGWQLTTYGLAWERATIYGEVVFKHDGGTQNFGANVVWMPDTKFAVIMFANAVDGGNLIEEVITQRLIEEKLGLPVHGRRQYLDETKQNWAQARPDFDNATDILYPNRTTVASSQAVDINRFAGNYSHPGYGTYAFSVENSYLVPGETRDKQPQQQLVALRNDLITPTRFVLRHVAGDFWVAYQIPVRGAALGRDYFLARFYMEADGKPSALEITFAEETARISEVVIQFDRVDN</sequence>
<dbReference type="InterPro" id="IPR001466">
    <property type="entry name" value="Beta-lactam-related"/>
</dbReference>
<evidence type="ECO:0000256" key="2">
    <source>
        <dbReference type="SAM" id="SignalP"/>
    </source>
</evidence>
<feature type="domain" description="Beta-lactamase-related" evidence="3">
    <location>
        <begin position="46"/>
        <end position="381"/>
    </location>
</feature>
<keyword evidence="2" id="KW-0732">Signal</keyword>
<organism evidence="4 5">
    <name type="scientific">Beauveria bassiana D1-5</name>
    <dbReference type="NCBI Taxonomy" id="1245745"/>
    <lineage>
        <taxon>Eukaryota</taxon>
        <taxon>Fungi</taxon>
        <taxon>Dikarya</taxon>
        <taxon>Ascomycota</taxon>
        <taxon>Pezizomycotina</taxon>
        <taxon>Sordariomycetes</taxon>
        <taxon>Hypocreomycetidae</taxon>
        <taxon>Hypocreales</taxon>
        <taxon>Cordycipitaceae</taxon>
        <taxon>Beauveria</taxon>
    </lineage>
</organism>
<comment type="caution">
    <text evidence="4">The sequence shown here is derived from an EMBL/GenBank/DDBJ whole genome shotgun (WGS) entry which is preliminary data.</text>
</comment>
<reference evidence="4 5" key="1">
    <citation type="submission" date="2012-10" db="EMBL/GenBank/DDBJ databases">
        <title>Genome sequencing and analysis of entomopathogenic fungi Beauveria bassiana D1-5.</title>
        <authorList>
            <person name="Li Q."/>
            <person name="Wang L."/>
            <person name="Zhang Z."/>
            <person name="Wang Q."/>
            <person name="Ren J."/>
            <person name="Wang M."/>
            <person name="Xu W."/>
            <person name="Wang J."/>
            <person name="Lu Y."/>
            <person name="Du Q."/>
            <person name="Sun Z."/>
        </authorList>
    </citation>
    <scope>NUCLEOTIDE SEQUENCE [LARGE SCALE GENOMIC DNA]</scope>
    <source>
        <strain evidence="4 5">D1-5</strain>
    </source>
</reference>
<dbReference type="Proteomes" id="UP000030106">
    <property type="component" value="Unassembled WGS sequence"/>
</dbReference>
<dbReference type="STRING" id="1245745.A0A0A2VEP4"/>
<dbReference type="Pfam" id="PF00144">
    <property type="entry name" value="Beta-lactamase"/>
    <property type="match status" value="1"/>
</dbReference>
<dbReference type="OrthoDB" id="5946976at2759"/>
<dbReference type="PANTHER" id="PTHR46825:SF9">
    <property type="entry name" value="BETA-LACTAMASE-RELATED DOMAIN-CONTAINING PROTEIN"/>
    <property type="match status" value="1"/>
</dbReference>
<dbReference type="GO" id="GO:0004180">
    <property type="term" value="F:carboxypeptidase activity"/>
    <property type="evidence" value="ECO:0007669"/>
    <property type="project" value="UniProtKB-KW"/>
</dbReference>
<evidence type="ECO:0000313" key="5">
    <source>
        <dbReference type="Proteomes" id="UP000030106"/>
    </source>
</evidence>
<dbReference type="InterPro" id="IPR050491">
    <property type="entry name" value="AmpC-like"/>
</dbReference>
<dbReference type="Gene3D" id="3.40.710.10">
    <property type="entry name" value="DD-peptidase/beta-lactamase superfamily"/>
    <property type="match status" value="1"/>
</dbReference>
<dbReference type="AlphaFoldDB" id="A0A0A2VEP4"/>
<dbReference type="EMBL" id="ANFO01001013">
    <property type="protein sequence ID" value="KGQ04777.1"/>
    <property type="molecule type" value="Genomic_DNA"/>
</dbReference>
<feature type="signal peptide" evidence="2">
    <location>
        <begin position="1"/>
        <end position="21"/>
    </location>
</feature>
<comment type="similarity">
    <text evidence="1">Belongs to the peptidase S12 family.</text>
</comment>
<dbReference type="HOGENOM" id="CLU_020027_14_1_1"/>
<accession>A0A0A2VEP4</accession>
<evidence type="ECO:0000313" key="4">
    <source>
        <dbReference type="EMBL" id="KGQ04777.1"/>
    </source>
</evidence>
<name>A0A0A2VEP4_BEABA</name>